<name>A0A1D2N6C4_ORCCI</name>
<feature type="transmembrane region" description="Helical" evidence="8">
    <location>
        <begin position="474"/>
        <end position="495"/>
    </location>
</feature>
<keyword evidence="6 8" id="KW-0472">Membrane</keyword>
<feature type="domain" description="Anoctamin transmembrane" evidence="10">
    <location>
        <begin position="253"/>
        <end position="548"/>
    </location>
</feature>
<keyword evidence="7" id="KW-0325">Glycoprotein</keyword>
<feature type="domain" description="Anoctamin dimerisation" evidence="11">
    <location>
        <begin position="29"/>
        <end position="250"/>
    </location>
</feature>
<accession>A0A1D2N6C4</accession>
<evidence type="ECO:0000256" key="6">
    <source>
        <dbReference type="ARBA" id="ARBA00023136"/>
    </source>
</evidence>
<comment type="caution">
    <text evidence="12">The sequence shown here is derived from an EMBL/GenBank/DDBJ whole genome shotgun (WGS) entry which is preliminary data.</text>
</comment>
<dbReference type="InterPro" id="IPR032394">
    <property type="entry name" value="Anoct_dimer"/>
</dbReference>
<evidence type="ECO:0000313" key="12">
    <source>
        <dbReference type="EMBL" id="ODN00807.1"/>
    </source>
</evidence>
<evidence type="ECO:0000256" key="4">
    <source>
        <dbReference type="ARBA" id="ARBA00022692"/>
    </source>
</evidence>
<proteinExistence type="inferred from homology"/>
<keyword evidence="4 8" id="KW-0812">Transmembrane</keyword>
<evidence type="ECO:0000256" key="5">
    <source>
        <dbReference type="ARBA" id="ARBA00022989"/>
    </source>
</evidence>
<keyword evidence="5 8" id="KW-1133">Transmembrane helix</keyword>
<feature type="region of interest" description="Disordered" evidence="9">
    <location>
        <begin position="1"/>
        <end position="21"/>
    </location>
</feature>
<dbReference type="GO" id="GO:0046983">
    <property type="term" value="F:protein dimerization activity"/>
    <property type="evidence" value="ECO:0007669"/>
    <property type="project" value="InterPro"/>
</dbReference>
<sequence>MESEQPQEVEDLQDPQDQPLQQIEDTNPDFVLIWDKASKVAMSPEGFERRSIFELNLQEEGLLLDWENSEIAPSLHVLKIWAPLEVLKRYSEILKFRLPIKQIPDCDDLKPRQSNRSDTLLTMFNYCNRIRRCISVDPDVFPTKCRKLTEIYSRDKEYLFDVNESNMQEIFPISVRARIVQFILKRTAYKSKSELELDAFGFGYKRLIQKEFYTAAYPLHDGKISTLGSPRHILYMHWARLSQCFKYQPLDEIKSYCGVNVALYFTWLGYYTTMLVFAAILGIFCFIYGLTSITGDPLVQDVCNGAKEYKMCPMCDRTCSYWKLSEKCGYSKLSHLFDNDFTVAFALLMSVWTAFFLEFWKRYVAKIAHQWDLTNFDLKDFTPRPEYIAELKKMYPSGTGGTDGEDERKRYDFDLRIPFWKKKLPFSLFSYSTVLLLVIMAFAVLIGVIVYRIWITLVLSELYSNPDAPEHDLAWLPLVVSISAACLNLTFIFLFGKIYQRLAERLTEMEFPRTPQDFEASYSLKIYLLEFMNNYSSIFYVAFFKGAFT</sequence>
<keyword evidence="13" id="KW-1185">Reference proteome</keyword>
<protein>
    <recommendedName>
        <fullName evidence="8">Anoctamin</fullName>
    </recommendedName>
</protein>
<dbReference type="Pfam" id="PF04547">
    <property type="entry name" value="Anoctamin"/>
    <property type="match status" value="1"/>
</dbReference>
<dbReference type="OrthoDB" id="296386at2759"/>
<dbReference type="OMA" id="CTHAKAS"/>
<dbReference type="InterPro" id="IPR049452">
    <property type="entry name" value="Anoctamin_TM"/>
</dbReference>
<dbReference type="Pfam" id="PF16178">
    <property type="entry name" value="Anoct_dimer"/>
    <property type="match status" value="1"/>
</dbReference>
<dbReference type="EMBL" id="LJIJ01000185">
    <property type="protein sequence ID" value="ODN00807.1"/>
    <property type="molecule type" value="Genomic_DNA"/>
</dbReference>
<comment type="caution">
    <text evidence="8">Lacks conserved residue(s) required for the propagation of feature annotation.</text>
</comment>
<dbReference type="PANTHER" id="PTHR12308:SF83">
    <property type="entry name" value="ANOCTAMIN"/>
    <property type="match status" value="1"/>
</dbReference>
<evidence type="ECO:0000256" key="2">
    <source>
        <dbReference type="ARBA" id="ARBA00009671"/>
    </source>
</evidence>
<organism evidence="12 13">
    <name type="scientific">Orchesella cincta</name>
    <name type="common">Springtail</name>
    <name type="synonym">Podura cincta</name>
    <dbReference type="NCBI Taxonomy" id="48709"/>
    <lineage>
        <taxon>Eukaryota</taxon>
        <taxon>Metazoa</taxon>
        <taxon>Ecdysozoa</taxon>
        <taxon>Arthropoda</taxon>
        <taxon>Hexapoda</taxon>
        <taxon>Collembola</taxon>
        <taxon>Entomobryomorpha</taxon>
        <taxon>Entomobryoidea</taxon>
        <taxon>Orchesellidae</taxon>
        <taxon>Orchesellinae</taxon>
        <taxon>Orchesella</taxon>
    </lineage>
</organism>
<dbReference type="GO" id="GO:0005254">
    <property type="term" value="F:chloride channel activity"/>
    <property type="evidence" value="ECO:0007669"/>
    <property type="project" value="TreeGrafter"/>
</dbReference>
<feature type="non-terminal residue" evidence="12">
    <location>
        <position position="549"/>
    </location>
</feature>
<evidence type="ECO:0000256" key="7">
    <source>
        <dbReference type="ARBA" id="ARBA00023180"/>
    </source>
</evidence>
<feature type="transmembrane region" description="Helical" evidence="8">
    <location>
        <begin position="341"/>
        <end position="360"/>
    </location>
</feature>
<dbReference type="PANTHER" id="PTHR12308">
    <property type="entry name" value="ANOCTAMIN"/>
    <property type="match status" value="1"/>
</dbReference>
<feature type="transmembrane region" description="Helical" evidence="8">
    <location>
        <begin position="268"/>
        <end position="290"/>
    </location>
</feature>
<feature type="transmembrane region" description="Helical" evidence="8">
    <location>
        <begin position="428"/>
        <end position="454"/>
    </location>
</feature>
<dbReference type="InterPro" id="IPR007632">
    <property type="entry name" value="Anoctamin"/>
</dbReference>
<comment type="subcellular location">
    <subcellularLocation>
        <location evidence="1">Cell membrane</location>
        <topology evidence="1">Multi-pass membrane protein</topology>
    </subcellularLocation>
    <subcellularLocation>
        <location evidence="8">Membrane</location>
        <topology evidence="8">Multi-pass membrane protein</topology>
    </subcellularLocation>
</comment>
<comment type="similarity">
    <text evidence="2 8">Belongs to the anoctamin family.</text>
</comment>
<evidence type="ECO:0000313" key="13">
    <source>
        <dbReference type="Proteomes" id="UP000094527"/>
    </source>
</evidence>
<evidence type="ECO:0000256" key="3">
    <source>
        <dbReference type="ARBA" id="ARBA00022475"/>
    </source>
</evidence>
<gene>
    <name evidence="12" type="ORF">Ocin01_05848</name>
</gene>
<evidence type="ECO:0000256" key="9">
    <source>
        <dbReference type="SAM" id="MobiDB-lite"/>
    </source>
</evidence>
<evidence type="ECO:0000259" key="11">
    <source>
        <dbReference type="Pfam" id="PF16178"/>
    </source>
</evidence>
<keyword evidence="3" id="KW-1003">Cell membrane</keyword>
<evidence type="ECO:0000256" key="1">
    <source>
        <dbReference type="ARBA" id="ARBA00004651"/>
    </source>
</evidence>
<evidence type="ECO:0000256" key="8">
    <source>
        <dbReference type="RuleBase" id="RU280814"/>
    </source>
</evidence>
<reference evidence="12 13" key="1">
    <citation type="journal article" date="2016" name="Genome Biol. Evol.">
        <title>Gene Family Evolution Reflects Adaptation to Soil Environmental Stressors in the Genome of the Collembolan Orchesella cincta.</title>
        <authorList>
            <person name="Faddeeva-Vakhrusheva A."/>
            <person name="Derks M.F."/>
            <person name="Anvar S.Y."/>
            <person name="Agamennone V."/>
            <person name="Suring W."/>
            <person name="Smit S."/>
            <person name="van Straalen N.M."/>
            <person name="Roelofs D."/>
        </authorList>
    </citation>
    <scope>NUCLEOTIDE SEQUENCE [LARGE SCALE GENOMIC DNA]</scope>
    <source>
        <tissue evidence="12">Mixed pool</tissue>
    </source>
</reference>
<evidence type="ECO:0000259" key="10">
    <source>
        <dbReference type="Pfam" id="PF04547"/>
    </source>
</evidence>
<feature type="compositionally biased region" description="Acidic residues" evidence="9">
    <location>
        <begin position="1"/>
        <end position="14"/>
    </location>
</feature>
<dbReference type="GO" id="GO:0005886">
    <property type="term" value="C:plasma membrane"/>
    <property type="evidence" value="ECO:0007669"/>
    <property type="project" value="UniProtKB-SubCell"/>
</dbReference>
<dbReference type="Proteomes" id="UP000094527">
    <property type="component" value="Unassembled WGS sequence"/>
</dbReference>
<dbReference type="AlphaFoldDB" id="A0A1D2N6C4"/>